<feature type="region of interest" description="Disordered" evidence="1">
    <location>
        <begin position="168"/>
        <end position="207"/>
    </location>
</feature>
<evidence type="ECO:0000313" key="2">
    <source>
        <dbReference type="EMBL" id="HFM99791.1"/>
    </source>
</evidence>
<sequence>MAFKWLTLSSQGFDFEGVDGEIHTTYGCSLVGRFEFQDRLAELRRLLLEQTEEVSIESLYAINRRFRFLCDRCLRLNQISPEWVNLAMMVELLFYVETEVGYREGYLIELNEPKQASRAGEPVEPATLENLIAALSLQFGSVQEALNLARTEPADLVLEIAKQRRDLSMPPEARAKEKFNSWATEQRAKLRGRKQPSEAERVRDGSQ</sequence>
<organism evidence="2">
    <name type="scientific">Oscillatoriales cyanobacterium SpSt-418</name>
    <dbReference type="NCBI Taxonomy" id="2282169"/>
    <lineage>
        <taxon>Bacteria</taxon>
        <taxon>Bacillati</taxon>
        <taxon>Cyanobacteriota</taxon>
        <taxon>Cyanophyceae</taxon>
        <taxon>Oscillatoriophycideae</taxon>
        <taxon>Oscillatoriales</taxon>
    </lineage>
</organism>
<name>A0A7C3KH35_9CYAN</name>
<protein>
    <submittedName>
        <fullName evidence="2">Uncharacterized protein</fullName>
    </submittedName>
</protein>
<dbReference type="EMBL" id="DSRU01000275">
    <property type="protein sequence ID" value="HFM99791.1"/>
    <property type="molecule type" value="Genomic_DNA"/>
</dbReference>
<dbReference type="AlphaFoldDB" id="A0A7C3KH35"/>
<proteinExistence type="predicted"/>
<evidence type="ECO:0000256" key="1">
    <source>
        <dbReference type="SAM" id="MobiDB-lite"/>
    </source>
</evidence>
<reference evidence="2" key="1">
    <citation type="journal article" date="2020" name="mSystems">
        <title>Genome- and Community-Level Interaction Insights into Carbon Utilization and Element Cycling Functions of Hydrothermarchaeota in Hydrothermal Sediment.</title>
        <authorList>
            <person name="Zhou Z."/>
            <person name="Liu Y."/>
            <person name="Xu W."/>
            <person name="Pan J."/>
            <person name="Luo Z.H."/>
            <person name="Li M."/>
        </authorList>
    </citation>
    <scope>NUCLEOTIDE SEQUENCE [LARGE SCALE GENOMIC DNA]</scope>
    <source>
        <strain evidence="2">SpSt-418</strain>
    </source>
</reference>
<accession>A0A7C3KH35</accession>
<gene>
    <name evidence="2" type="ORF">ENR64_18960</name>
</gene>
<comment type="caution">
    <text evidence="2">The sequence shown here is derived from an EMBL/GenBank/DDBJ whole genome shotgun (WGS) entry which is preliminary data.</text>
</comment>
<feature type="compositionally biased region" description="Basic and acidic residues" evidence="1">
    <location>
        <begin position="168"/>
        <end position="179"/>
    </location>
</feature>
<feature type="compositionally biased region" description="Basic and acidic residues" evidence="1">
    <location>
        <begin position="195"/>
        <end position="207"/>
    </location>
</feature>